<dbReference type="Proteomes" id="UP000236752">
    <property type="component" value="Unassembled WGS sequence"/>
</dbReference>
<evidence type="ECO:0000313" key="4">
    <source>
        <dbReference type="EMBL" id="SEG59181.1"/>
    </source>
</evidence>
<dbReference type="InterPro" id="IPR050268">
    <property type="entry name" value="NADH-dep_flavin_reductase"/>
</dbReference>
<name>A0A1H6BEH5_9RHOB</name>
<evidence type="ECO:0000256" key="1">
    <source>
        <dbReference type="ARBA" id="ARBA00008898"/>
    </source>
</evidence>
<protein>
    <submittedName>
        <fullName evidence="4">NADH-FMN oxidoreductase RutF, flavin reductase (DIM6/NTAB) family</fullName>
    </submittedName>
</protein>
<organism evidence="4 5">
    <name type="scientific">Thalassococcus halodurans</name>
    <dbReference type="NCBI Taxonomy" id="373675"/>
    <lineage>
        <taxon>Bacteria</taxon>
        <taxon>Pseudomonadati</taxon>
        <taxon>Pseudomonadota</taxon>
        <taxon>Alphaproteobacteria</taxon>
        <taxon>Rhodobacterales</taxon>
        <taxon>Roseobacteraceae</taxon>
        <taxon>Thalassococcus</taxon>
    </lineage>
</organism>
<reference evidence="4 5" key="1">
    <citation type="submission" date="2016-10" db="EMBL/GenBank/DDBJ databases">
        <authorList>
            <person name="de Groot N.N."/>
        </authorList>
    </citation>
    <scope>NUCLEOTIDE SEQUENCE [LARGE SCALE GENOMIC DNA]</scope>
    <source>
        <strain evidence="4 5">DSM 26915</strain>
    </source>
</reference>
<dbReference type="PANTHER" id="PTHR30466:SF11">
    <property type="entry name" value="FLAVIN-DEPENDENT MONOOXYGENASE, REDUCTASE SUBUNIT HSAB"/>
    <property type="match status" value="1"/>
</dbReference>
<evidence type="ECO:0000259" key="3">
    <source>
        <dbReference type="SMART" id="SM00903"/>
    </source>
</evidence>
<dbReference type="Gene3D" id="2.30.110.10">
    <property type="entry name" value="Electron Transport, Fmn-binding Protein, Chain A"/>
    <property type="match status" value="1"/>
</dbReference>
<dbReference type="SMART" id="SM00903">
    <property type="entry name" value="Flavin_Reduct"/>
    <property type="match status" value="1"/>
</dbReference>
<dbReference type="PANTHER" id="PTHR30466">
    <property type="entry name" value="FLAVIN REDUCTASE"/>
    <property type="match status" value="1"/>
</dbReference>
<dbReference type="InterPro" id="IPR002563">
    <property type="entry name" value="Flavin_Rdtase-like_dom"/>
</dbReference>
<dbReference type="OrthoDB" id="9792858at2"/>
<dbReference type="GO" id="GO:0010181">
    <property type="term" value="F:FMN binding"/>
    <property type="evidence" value="ECO:0007669"/>
    <property type="project" value="InterPro"/>
</dbReference>
<proteinExistence type="inferred from homology"/>
<dbReference type="Pfam" id="PF01613">
    <property type="entry name" value="Flavin_Reduct"/>
    <property type="match status" value="1"/>
</dbReference>
<comment type="similarity">
    <text evidence="1">Belongs to the non-flavoprotein flavin reductase family.</text>
</comment>
<sequence length="174" mass="18994">MNALSAKQHTAFEPDATNGRLLRDAYGRFATGVTVITTLTDSGPVATTANSFSSVSMDPPLVLWSPDKNSRRFGHFASARTYAIHVLASDQEDLCWRIARDAYGLRSEDYHLDGDDIPVLTDCLARFDCEQHAVFEGGDHAIVVGRVKRASFAKDRQALGFFGGQIGTFAPKPD</sequence>
<feature type="domain" description="Flavin reductase like" evidence="3">
    <location>
        <begin position="26"/>
        <end position="168"/>
    </location>
</feature>
<evidence type="ECO:0000313" key="5">
    <source>
        <dbReference type="Proteomes" id="UP000236752"/>
    </source>
</evidence>
<dbReference type="InterPro" id="IPR012349">
    <property type="entry name" value="Split_barrel_FMN-bd"/>
</dbReference>
<keyword evidence="2" id="KW-0560">Oxidoreductase</keyword>
<dbReference type="GO" id="GO:0042602">
    <property type="term" value="F:riboflavin reductase (NADPH) activity"/>
    <property type="evidence" value="ECO:0007669"/>
    <property type="project" value="TreeGrafter"/>
</dbReference>
<dbReference type="SUPFAM" id="SSF50475">
    <property type="entry name" value="FMN-binding split barrel"/>
    <property type="match status" value="1"/>
</dbReference>
<gene>
    <name evidence="4" type="ORF">SAMN04488045_3498</name>
</gene>
<dbReference type="RefSeq" id="WP_103911643.1">
    <property type="nucleotide sequence ID" value="NZ_FNUZ01000007.1"/>
</dbReference>
<dbReference type="AlphaFoldDB" id="A0A1H6BEH5"/>
<dbReference type="EMBL" id="FNUZ01000007">
    <property type="protein sequence ID" value="SEG59181.1"/>
    <property type="molecule type" value="Genomic_DNA"/>
</dbReference>
<accession>A0A1H6BEH5</accession>
<evidence type="ECO:0000256" key="2">
    <source>
        <dbReference type="ARBA" id="ARBA00023002"/>
    </source>
</evidence>
<keyword evidence="5" id="KW-1185">Reference proteome</keyword>